<protein>
    <recommendedName>
        <fullName evidence="2">Flagellar protein FliT</fullName>
    </recommendedName>
</protein>
<dbReference type="AlphaFoldDB" id="A0A7C1F417"/>
<name>A0A7C1F417_9THEO</name>
<organism evidence="1">
    <name type="scientific">Ammonifex degensii</name>
    <dbReference type="NCBI Taxonomy" id="42838"/>
    <lineage>
        <taxon>Bacteria</taxon>
        <taxon>Bacillati</taxon>
        <taxon>Bacillota</taxon>
        <taxon>Clostridia</taxon>
        <taxon>Thermoanaerobacterales</taxon>
        <taxon>Thermoanaerobacteraceae</taxon>
        <taxon>Ammonifex</taxon>
    </lineage>
</organism>
<reference evidence="1" key="1">
    <citation type="journal article" date="2020" name="mSystems">
        <title>Genome- and Community-Level Interaction Insights into Carbon Utilization and Element Cycling Functions of Hydrothermarchaeota in Hydrothermal Sediment.</title>
        <authorList>
            <person name="Zhou Z."/>
            <person name="Liu Y."/>
            <person name="Xu W."/>
            <person name="Pan J."/>
            <person name="Luo Z.H."/>
            <person name="Li M."/>
        </authorList>
    </citation>
    <scope>NUCLEOTIDE SEQUENCE [LARGE SCALE GENOMIC DNA]</scope>
    <source>
        <strain evidence="1">SpSt-301</strain>
    </source>
</reference>
<evidence type="ECO:0000313" key="1">
    <source>
        <dbReference type="EMBL" id="HDW51845.1"/>
    </source>
</evidence>
<gene>
    <name evidence="1" type="ORF">ENQ35_03830</name>
</gene>
<proteinExistence type="predicted"/>
<dbReference type="EMBL" id="DSMV01000234">
    <property type="protein sequence ID" value="HDW51845.1"/>
    <property type="molecule type" value="Genomic_DNA"/>
</dbReference>
<sequence length="122" mass="13752">MADESGELCTLLGRWLELVENQREAIHQRAPVETLWELIGAKEKLKEEIARALPSASGEEDSGCISLLGRILEEEEQVQKLLAVWLGDVRGKIVRLCQGREAVKGYLKRGNAPEARFVDRKR</sequence>
<evidence type="ECO:0008006" key="2">
    <source>
        <dbReference type="Google" id="ProtNLM"/>
    </source>
</evidence>
<accession>A0A7C1F417</accession>
<comment type="caution">
    <text evidence="1">The sequence shown here is derived from an EMBL/GenBank/DDBJ whole genome shotgun (WGS) entry which is preliminary data.</text>
</comment>